<feature type="transmembrane region" description="Helical" evidence="6">
    <location>
        <begin position="252"/>
        <end position="272"/>
    </location>
</feature>
<dbReference type="InterPro" id="IPR036259">
    <property type="entry name" value="MFS_trans_sf"/>
</dbReference>
<comment type="caution">
    <text evidence="7">The sequence shown here is derived from an EMBL/GenBank/DDBJ whole genome shotgun (WGS) entry which is preliminary data.</text>
</comment>
<dbReference type="InterPro" id="IPR000109">
    <property type="entry name" value="POT_fam"/>
</dbReference>
<name>A0A843V126_COLES</name>
<dbReference type="Proteomes" id="UP000652761">
    <property type="component" value="Unassembled WGS sequence"/>
</dbReference>
<gene>
    <name evidence="7" type="ORF">Taro_017995</name>
</gene>
<dbReference type="AlphaFoldDB" id="A0A843V126"/>
<dbReference type="GO" id="GO:0022857">
    <property type="term" value="F:transmembrane transporter activity"/>
    <property type="evidence" value="ECO:0007669"/>
    <property type="project" value="InterPro"/>
</dbReference>
<dbReference type="EMBL" id="NMUH01000830">
    <property type="protein sequence ID" value="MQL85469.1"/>
    <property type="molecule type" value="Genomic_DNA"/>
</dbReference>
<keyword evidence="4 6" id="KW-1133">Transmembrane helix</keyword>
<accession>A0A843V126</accession>
<proteinExistence type="inferred from homology"/>
<feature type="transmembrane region" description="Helical" evidence="6">
    <location>
        <begin position="361"/>
        <end position="384"/>
    </location>
</feature>
<feature type="transmembrane region" description="Helical" evidence="6">
    <location>
        <begin position="20"/>
        <end position="40"/>
    </location>
</feature>
<protein>
    <submittedName>
        <fullName evidence="7">Uncharacterized protein</fullName>
    </submittedName>
</protein>
<keyword evidence="8" id="KW-1185">Reference proteome</keyword>
<feature type="transmembrane region" description="Helical" evidence="6">
    <location>
        <begin position="284"/>
        <end position="300"/>
    </location>
</feature>
<dbReference type="SUPFAM" id="SSF103473">
    <property type="entry name" value="MFS general substrate transporter"/>
    <property type="match status" value="1"/>
</dbReference>
<sequence length="441" mass="48017">MVLITLSASLPSPTTPQRFIFYTGLYLVAFGSGGIKSSLLPLGADHFSGDNPKQREKKASFFNWFYFCMNVGAFTSSTLIVWVQENVGWVPGFGIATFCMAVGVGTFTCGTNTYKLQRPMGSPVKRALQVVVASLCKMNAEVPSDSSLLYEEAGSTPAGAQRLEHTADFRCLDKAAVVLDSDSKNSGGSHRHPWRLCTVTQVEELKTLLRLLPIWLTNVAYSVAYAQMYTTFVEQAKSMDTTVFSFHVPPASLFAFEILCVMFWVVLYDAAIAPRGLSQLRRMGVGYVLMAQAMAAAALVELSRKKQQHLRDGGRASAMSIAWLLPQFFLVGGSEMFTYVGQLEFFYGEAPCNMRNLCTALSMLAIALGNFLSSVVVAGVAAATAAGGSPGWIPDDLDKGHLDYFFWAMAGLCSGNLLAFCVCARRYTSKKIISEEANCNL</sequence>
<feature type="transmembrane region" description="Helical" evidence="6">
    <location>
        <begin position="404"/>
        <end position="424"/>
    </location>
</feature>
<evidence type="ECO:0000256" key="3">
    <source>
        <dbReference type="ARBA" id="ARBA00022692"/>
    </source>
</evidence>
<evidence type="ECO:0000256" key="5">
    <source>
        <dbReference type="ARBA" id="ARBA00023136"/>
    </source>
</evidence>
<dbReference type="Pfam" id="PF00854">
    <property type="entry name" value="PTR2"/>
    <property type="match status" value="1"/>
</dbReference>
<comment type="subcellular location">
    <subcellularLocation>
        <location evidence="1">Membrane</location>
        <topology evidence="1">Multi-pass membrane protein</topology>
    </subcellularLocation>
</comment>
<dbReference type="OrthoDB" id="8904098at2759"/>
<dbReference type="PANTHER" id="PTHR11654">
    <property type="entry name" value="OLIGOPEPTIDE TRANSPORTER-RELATED"/>
    <property type="match status" value="1"/>
</dbReference>
<dbReference type="GO" id="GO:0016020">
    <property type="term" value="C:membrane"/>
    <property type="evidence" value="ECO:0007669"/>
    <property type="project" value="UniProtKB-SubCell"/>
</dbReference>
<keyword evidence="3 6" id="KW-0812">Transmembrane</keyword>
<evidence type="ECO:0000313" key="8">
    <source>
        <dbReference type="Proteomes" id="UP000652761"/>
    </source>
</evidence>
<evidence type="ECO:0000256" key="6">
    <source>
        <dbReference type="SAM" id="Phobius"/>
    </source>
</evidence>
<feature type="transmembrane region" description="Helical" evidence="6">
    <location>
        <begin position="89"/>
        <end position="110"/>
    </location>
</feature>
<evidence type="ECO:0000256" key="1">
    <source>
        <dbReference type="ARBA" id="ARBA00004141"/>
    </source>
</evidence>
<comment type="similarity">
    <text evidence="2">Belongs to the major facilitator superfamily. Proton-dependent oligopeptide transporter (POT/PTR) (TC 2.A.17) family.</text>
</comment>
<evidence type="ECO:0000256" key="2">
    <source>
        <dbReference type="ARBA" id="ARBA00005982"/>
    </source>
</evidence>
<dbReference type="Gene3D" id="1.20.1250.20">
    <property type="entry name" value="MFS general substrate transporter like domains"/>
    <property type="match status" value="1"/>
</dbReference>
<organism evidence="7 8">
    <name type="scientific">Colocasia esculenta</name>
    <name type="common">Wild taro</name>
    <name type="synonym">Arum esculentum</name>
    <dbReference type="NCBI Taxonomy" id="4460"/>
    <lineage>
        <taxon>Eukaryota</taxon>
        <taxon>Viridiplantae</taxon>
        <taxon>Streptophyta</taxon>
        <taxon>Embryophyta</taxon>
        <taxon>Tracheophyta</taxon>
        <taxon>Spermatophyta</taxon>
        <taxon>Magnoliopsida</taxon>
        <taxon>Liliopsida</taxon>
        <taxon>Araceae</taxon>
        <taxon>Aroideae</taxon>
        <taxon>Colocasieae</taxon>
        <taxon>Colocasia</taxon>
    </lineage>
</organism>
<reference evidence="7" key="1">
    <citation type="submission" date="2017-07" db="EMBL/GenBank/DDBJ databases">
        <title>Taro Niue Genome Assembly and Annotation.</title>
        <authorList>
            <person name="Atibalentja N."/>
            <person name="Keating K."/>
            <person name="Fields C.J."/>
        </authorList>
    </citation>
    <scope>NUCLEOTIDE SEQUENCE</scope>
    <source>
        <strain evidence="7">Niue_2</strain>
        <tissue evidence="7">Leaf</tissue>
    </source>
</reference>
<evidence type="ECO:0000256" key="4">
    <source>
        <dbReference type="ARBA" id="ARBA00022989"/>
    </source>
</evidence>
<evidence type="ECO:0000313" key="7">
    <source>
        <dbReference type="EMBL" id="MQL85469.1"/>
    </source>
</evidence>
<keyword evidence="5 6" id="KW-0472">Membrane</keyword>
<feature type="transmembrane region" description="Helical" evidence="6">
    <location>
        <begin position="61"/>
        <end position="83"/>
    </location>
</feature>